<reference evidence="1" key="3">
    <citation type="submission" date="2015-02" db="UniProtKB">
        <authorList>
            <consortium name="EnsemblProtists"/>
        </authorList>
    </citation>
    <scope>IDENTIFICATION</scope>
    <source>
        <strain evidence="1">DAOM BR144</strain>
    </source>
</reference>
<sequence length="109" mass="12094">MAGIKQYSEDHARAQIGAVKDHVDAWAAATLRRATLMVVALQGICPGNPTAPLQTLSILVWNTCACIACIWLMNWTVSYNNLFSRSPLCNQPDFEFFMGTVLIVHSAYY</sequence>
<dbReference type="VEuPathDB" id="FungiDB:PYU1_G003788"/>
<keyword evidence="2" id="KW-1185">Reference proteome</keyword>
<dbReference type="HOGENOM" id="CLU_2189240_0_0_1"/>
<dbReference type="EnsemblProtists" id="PYU1_T003798">
    <property type="protein sequence ID" value="PYU1_T003798"/>
    <property type="gene ID" value="PYU1_G003788"/>
</dbReference>
<accession>K3WFQ7</accession>
<reference evidence="2" key="2">
    <citation type="submission" date="2010-04" db="EMBL/GenBank/DDBJ databases">
        <authorList>
            <person name="Buell R."/>
            <person name="Hamilton J."/>
            <person name="Hostetler J."/>
        </authorList>
    </citation>
    <scope>NUCLEOTIDE SEQUENCE [LARGE SCALE GENOMIC DNA]</scope>
    <source>
        <strain evidence="2">DAOM:BR144</strain>
    </source>
</reference>
<name>K3WFQ7_GLOUD</name>
<proteinExistence type="predicted"/>
<reference evidence="2" key="1">
    <citation type="journal article" date="2010" name="Genome Biol.">
        <title>Genome sequence of the necrotrophic plant pathogen Pythium ultimum reveals original pathogenicity mechanisms and effector repertoire.</title>
        <authorList>
            <person name="Levesque C.A."/>
            <person name="Brouwer H."/>
            <person name="Cano L."/>
            <person name="Hamilton J.P."/>
            <person name="Holt C."/>
            <person name="Huitema E."/>
            <person name="Raffaele S."/>
            <person name="Robideau G.P."/>
            <person name="Thines M."/>
            <person name="Win J."/>
            <person name="Zerillo M.M."/>
            <person name="Beakes G.W."/>
            <person name="Boore J.L."/>
            <person name="Busam D."/>
            <person name="Dumas B."/>
            <person name="Ferriera S."/>
            <person name="Fuerstenberg S.I."/>
            <person name="Gachon C.M."/>
            <person name="Gaulin E."/>
            <person name="Govers F."/>
            <person name="Grenville-Briggs L."/>
            <person name="Horner N."/>
            <person name="Hostetler J."/>
            <person name="Jiang R.H."/>
            <person name="Johnson J."/>
            <person name="Krajaejun T."/>
            <person name="Lin H."/>
            <person name="Meijer H.J."/>
            <person name="Moore B."/>
            <person name="Morris P."/>
            <person name="Phuntmart V."/>
            <person name="Puiu D."/>
            <person name="Shetty J."/>
            <person name="Stajich J.E."/>
            <person name="Tripathy S."/>
            <person name="Wawra S."/>
            <person name="van West P."/>
            <person name="Whitty B.R."/>
            <person name="Coutinho P.M."/>
            <person name="Henrissat B."/>
            <person name="Martin F."/>
            <person name="Thomas P.D."/>
            <person name="Tyler B.M."/>
            <person name="De Vries R.P."/>
            <person name="Kamoun S."/>
            <person name="Yandell M."/>
            <person name="Tisserat N."/>
            <person name="Buell C.R."/>
        </authorList>
    </citation>
    <scope>NUCLEOTIDE SEQUENCE</scope>
    <source>
        <strain evidence="2">DAOM:BR144</strain>
    </source>
</reference>
<evidence type="ECO:0000313" key="2">
    <source>
        <dbReference type="Proteomes" id="UP000019132"/>
    </source>
</evidence>
<dbReference type="InParanoid" id="K3WFQ7"/>
<organism evidence="1 2">
    <name type="scientific">Globisporangium ultimum (strain ATCC 200006 / CBS 805.95 / DAOM BR144)</name>
    <name type="common">Pythium ultimum</name>
    <dbReference type="NCBI Taxonomy" id="431595"/>
    <lineage>
        <taxon>Eukaryota</taxon>
        <taxon>Sar</taxon>
        <taxon>Stramenopiles</taxon>
        <taxon>Oomycota</taxon>
        <taxon>Peronosporomycetes</taxon>
        <taxon>Pythiales</taxon>
        <taxon>Pythiaceae</taxon>
        <taxon>Globisporangium</taxon>
    </lineage>
</organism>
<dbReference type="AlphaFoldDB" id="K3WFQ7"/>
<dbReference type="Proteomes" id="UP000019132">
    <property type="component" value="Unassembled WGS sequence"/>
</dbReference>
<protein>
    <submittedName>
        <fullName evidence="1">Uncharacterized protein</fullName>
    </submittedName>
</protein>
<evidence type="ECO:0000313" key="1">
    <source>
        <dbReference type="EnsemblProtists" id="PYU1_T003798"/>
    </source>
</evidence>
<dbReference type="EMBL" id="GL376638">
    <property type="status" value="NOT_ANNOTATED_CDS"/>
    <property type="molecule type" value="Genomic_DNA"/>
</dbReference>